<dbReference type="OrthoDB" id="10250083at2759"/>
<gene>
    <name evidence="1" type="ORF">PGLA1383_LOCUS4606</name>
</gene>
<dbReference type="Proteomes" id="UP000654075">
    <property type="component" value="Unassembled WGS sequence"/>
</dbReference>
<keyword evidence="2" id="KW-1185">Reference proteome</keyword>
<name>A0A813DAQ5_POLGL</name>
<dbReference type="InterPro" id="IPR036079">
    <property type="entry name" value="ATPase_csu/dsu_sf"/>
</dbReference>
<dbReference type="InterPro" id="IPR002843">
    <property type="entry name" value="ATPase_V0-cplx_csu/dsu"/>
</dbReference>
<dbReference type="AlphaFoldDB" id="A0A813DAQ5"/>
<accession>A0A813DAQ5</accession>
<dbReference type="Pfam" id="PF01992">
    <property type="entry name" value="vATP-synt_AC39"/>
    <property type="match status" value="1"/>
</dbReference>
<reference evidence="1" key="1">
    <citation type="submission" date="2021-02" db="EMBL/GenBank/DDBJ databases">
        <authorList>
            <person name="Dougan E. K."/>
            <person name="Rhodes N."/>
            <person name="Thang M."/>
            <person name="Chan C."/>
        </authorList>
    </citation>
    <scope>NUCLEOTIDE SEQUENCE</scope>
</reference>
<dbReference type="SUPFAM" id="SSF103486">
    <property type="entry name" value="V-type ATP synthase subunit C"/>
    <property type="match status" value="1"/>
</dbReference>
<dbReference type="GO" id="GO:0033179">
    <property type="term" value="C:proton-transporting V-type ATPase, V0 domain"/>
    <property type="evidence" value="ECO:0007669"/>
    <property type="project" value="InterPro"/>
</dbReference>
<dbReference type="PANTHER" id="PTHR11028">
    <property type="entry name" value="VACUOLAR ATP SYNTHASE SUBUNIT AC39"/>
    <property type="match status" value="1"/>
</dbReference>
<dbReference type="InterPro" id="IPR016727">
    <property type="entry name" value="ATPase_V0-cplx_dsu"/>
</dbReference>
<proteinExistence type="predicted"/>
<dbReference type="GO" id="GO:0046961">
    <property type="term" value="F:proton-transporting ATPase activity, rotational mechanism"/>
    <property type="evidence" value="ECO:0007669"/>
    <property type="project" value="InterPro"/>
</dbReference>
<organism evidence="1 2">
    <name type="scientific">Polarella glacialis</name>
    <name type="common">Dinoflagellate</name>
    <dbReference type="NCBI Taxonomy" id="89957"/>
    <lineage>
        <taxon>Eukaryota</taxon>
        <taxon>Sar</taxon>
        <taxon>Alveolata</taxon>
        <taxon>Dinophyceae</taxon>
        <taxon>Suessiales</taxon>
        <taxon>Suessiaceae</taxon>
        <taxon>Polarella</taxon>
    </lineage>
</organism>
<comment type="caution">
    <text evidence="1">The sequence shown here is derived from an EMBL/GenBank/DDBJ whole genome shotgun (WGS) entry which is preliminary data.</text>
</comment>
<sequence>MPEIDSEYHFGVFYAWVKLREQEIRNIRWIANMVILNTKDHIDDTIVPIFAPRM</sequence>
<evidence type="ECO:0000313" key="2">
    <source>
        <dbReference type="Proteomes" id="UP000654075"/>
    </source>
</evidence>
<protein>
    <submittedName>
        <fullName evidence="1">Uncharacterized protein</fullName>
    </submittedName>
</protein>
<evidence type="ECO:0000313" key="1">
    <source>
        <dbReference type="EMBL" id="CAE8585702.1"/>
    </source>
</evidence>
<dbReference type="EMBL" id="CAJNNV010001737">
    <property type="protein sequence ID" value="CAE8585702.1"/>
    <property type="molecule type" value="Genomic_DNA"/>
</dbReference>